<name>A0A7I7MM37_9MYCO</name>
<evidence type="ECO:0000256" key="2">
    <source>
        <dbReference type="ARBA" id="ARBA00022692"/>
    </source>
</evidence>
<dbReference type="EMBL" id="AP022575">
    <property type="protein sequence ID" value="BBX73236.1"/>
    <property type="molecule type" value="Genomic_DNA"/>
</dbReference>
<reference evidence="5 6" key="1">
    <citation type="journal article" date="2019" name="Emerg. Microbes Infect.">
        <title>Comprehensive subspecies identification of 175 nontuberculous mycobacteria species based on 7547 genomic profiles.</title>
        <authorList>
            <person name="Matsumoto Y."/>
            <person name="Kinjo T."/>
            <person name="Motooka D."/>
            <person name="Nabeya D."/>
            <person name="Jung N."/>
            <person name="Uechi K."/>
            <person name="Horii T."/>
            <person name="Iida T."/>
            <person name="Fujita J."/>
            <person name="Nakamura S."/>
        </authorList>
    </citation>
    <scope>NUCLEOTIDE SEQUENCE [LARGE SCALE GENOMIC DNA]</scope>
    <source>
        <strain evidence="5 6">JCM 14233</strain>
    </source>
</reference>
<protein>
    <submittedName>
        <fullName evidence="5">Uncharacterized protein</fullName>
    </submittedName>
</protein>
<keyword evidence="6" id="KW-1185">Reference proteome</keyword>
<accession>A0A7I7MM37</accession>
<dbReference type="InterPro" id="IPR036259">
    <property type="entry name" value="MFS_trans_sf"/>
</dbReference>
<dbReference type="OrthoDB" id="9787026at2"/>
<organism evidence="5 6">
    <name type="scientific">Mycobacterium shinjukuense</name>
    <dbReference type="NCBI Taxonomy" id="398694"/>
    <lineage>
        <taxon>Bacteria</taxon>
        <taxon>Bacillati</taxon>
        <taxon>Actinomycetota</taxon>
        <taxon>Actinomycetes</taxon>
        <taxon>Mycobacteriales</taxon>
        <taxon>Mycobacteriaceae</taxon>
        <taxon>Mycobacterium</taxon>
    </lineage>
</organism>
<keyword evidence="4" id="KW-0472">Membrane</keyword>
<evidence type="ECO:0000256" key="4">
    <source>
        <dbReference type="ARBA" id="ARBA00023136"/>
    </source>
</evidence>
<dbReference type="RefSeq" id="WP_083046907.1">
    <property type="nucleotide sequence ID" value="NZ_AP022575.1"/>
</dbReference>
<keyword evidence="3" id="KW-1133">Transmembrane helix</keyword>
<dbReference type="GO" id="GO:0022857">
    <property type="term" value="F:transmembrane transporter activity"/>
    <property type="evidence" value="ECO:0007669"/>
    <property type="project" value="InterPro"/>
</dbReference>
<evidence type="ECO:0000313" key="5">
    <source>
        <dbReference type="EMBL" id="BBX73236.1"/>
    </source>
</evidence>
<dbReference type="SUPFAM" id="SSF103473">
    <property type="entry name" value="MFS general substrate transporter"/>
    <property type="match status" value="1"/>
</dbReference>
<evidence type="ECO:0000256" key="3">
    <source>
        <dbReference type="ARBA" id="ARBA00022989"/>
    </source>
</evidence>
<evidence type="ECO:0000313" key="6">
    <source>
        <dbReference type="Proteomes" id="UP000467236"/>
    </source>
</evidence>
<proteinExistence type="predicted"/>
<gene>
    <name evidence="5" type="ORF">MSHI_11420</name>
</gene>
<comment type="subcellular location">
    <subcellularLocation>
        <location evidence="1">Cell membrane</location>
        <topology evidence="1">Multi-pass membrane protein</topology>
    </subcellularLocation>
</comment>
<dbReference type="AlphaFoldDB" id="A0A7I7MM37"/>
<dbReference type="Gene3D" id="1.20.1250.20">
    <property type="entry name" value="MFS general substrate transporter like domains"/>
    <property type="match status" value="1"/>
</dbReference>
<dbReference type="Proteomes" id="UP000467236">
    <property type="component" value="Chromosome"/>
</dbReference>
<dbReference type="GO" id="GO:0005886">
    <property type="term" value="C:plasma membrane"/>
    <property type="evidence" value="ECO:0007669"/>
    <property type="project" value="UniProtKB-SubCell"/>
</dbReference>
<evidence type="ECO:0000256" key="1">
    <source>
        <dbReference type="ARBA" id="ARBA00004651"/>
    </source>
</evidence>
<dbReference type="PROSITE" id="PS50850">
    <property type="entry name" value="MFS"/>
    <property type="match status" value="1"/>
</dbReference>
<keyword evidence="2" id="KW-0812">Transmembrane</keyword>
<dbReference type="InterPro" id="IPR020846">
    <property type="entry name" value="MFS_dom"/>
</dbReference>
<dbReference type="KEGG" id="mshj:MSHI_11420"/>
<sequence length="92" mass="9478">MPTIESVSSDTVDTQSYPGVNVLCMVITVIAGFDRIVYGSVVPLLLTDHTLGITDGETGLIGGLVYIGAIVGAGLAPVAADRLGRNVYCARP</sequence>